<evidence type="ECO:0000313" key="18">
    <source>
        <dbReference type="EMBL" id="OEJ88226.1"/>
    </source>
</evidence>
<evidence type="ECO:0000256" key="5">
    <source>
        <dbReference type="ARBA" id="ARBA00022801"/>
    </source>
</evidence>
<dbReference type="GO" id="GO:0000184">
    <property type="term" value="P:nuclear-transcribed mRNA catabolic process, nonsense-mediated decay"/>
    <property type="evidence" value="ECO:0007669"/>
    <property type="project" value="UniProtKB-KW"/>
</dbReference>
<evidence type="ECO:0000256" key="13">
    <source>
        <dbReference type="RuleBase" id="RU000492"/>
    </source>
</evidence>
<dbReference type="SMART" id="SM00487">
    <property type="entry name" value="DEXDc"/>
    <property type="match status" value="1"/>
</dbReference>
<sequence>MSYDSNYQNNNRGGYRSYGGNDRGGYGGGYRGNDRGGYRGNDRGGYRSSQPVNVSPPVWSEVTLEPFTKDFYQESPSVASRSEEDVLAFRNENEMVIKGQDVCKPITSFDEAGLPSKLLEKVKSQGYDAPTGIQCQGWPMALSGRDMIGIAKTGSGKTVSFGIPAIVHILAQPRLKRGDGPIALILAPTRELANQIEGEIRKFLINGLNVTTLYGGAPKGKQIRDLQNGCEIVVATPGRLLDFVKSGVTNLNRVTYLVLDEADRMLDMGFEDQLRDILSFIRPDKQTLMWSATWPKEVRALAADFMASDAIQVNVGSQGLQASKTITQKFEFCSRFEKKDLLVKHMETIFDTTEDQKDLKIIIFTSTKSMCDDLTSDLRYKGFGAGCLHGDKSQSERDWVLRSFKQGTLNILIATDVAARGLDVKGVQYVINYDMPNNIEDYVHRIGRTGRANTLGTSITFFEETGKGLTKKLINILRDAQQEIPQQLLDLAPANDGFRGGNRGYRGGNRGGYRGGNRGGNGYRGGNRGGNGGYRGGNRGY</sequence>
<name>A0A1E5RMV5_9ASCO</name>
<feature type="compositionally biased region" description="Low complexity" evidence="14">
    <location>
        <begin position="9"/>
        <end position="20"/>
    </location>
</feature>
<evidence type="ECO:0000256" key="12">
    <source>
        <dbReference type="PROSITE-ProRule" id="PRU00552"/>
    </source>
</evidence>
<keyword evidence="6 13" id="KW-0347">Helicase</keyword>
<dbReference type="PROSITE" id="PS00039">
    <property type="entry name" value="DEAD_ATP_HELICASE"/>
    <property type="match status" value="1"/>
</dbReference>
<dbReference type="InterPro" id="IPR000629">
    <property type="entry name" value="RNA-helicase_DEAD-box_CS"/>
</dbReference>
<keyword evidence="8" id="KW-0866">Nonsense-mediated mRNA decay</keyword>
<dbReference type="InterPro" id="IPR027417">
    <property type="entry name" value="P-loop_NTPase"/>
</dbReference>
<gene>
    <name evidence="18" type="ORF">AWRI3578_g2196</name>
</gene>
<dbReference type="GO" id="GO:0003676">
    <property type="term" value="F:nucleic acid binding"/>
    <property type="evidence" value="ECO:0007669"/>
    <property type="project" value="InterPro"/>
</dbReference>
<keyword evidence="19" id="KW-1185">Reference proteome</keyword>
<evidence type="ECO:0000259" key="16">
    <source>
        <dbReference type="PROSITE" id="PS51194"/>
    </source>
</evidence>
<evidence type="ECO:0000256" key="3">
    <source>
        <dbReference type="ARBA" id="ARBA00012552"/>
    </source>
</evidence>
<feature type="region of interest" description="Disordered" evidence="14">
    <location>
        <begin position="499"/>
        <end position="541"/>
    </location>
</feature>
<dbReference type="PANTHER" id="PTHR47958">
    <property type="entry name" value="ATP-DEPENDENT RNA HELICASE DBP3"/>
    <property type="match status" value="1"/>
</dbReference>
<dbReference type="InterPro" id="IPR001650">
    <property type="entry name" value="Helicase_C-like"/>
</dbReference>
<dbReference type="SUPFAM" id="SSF52540">
    <property type="entry name" value="P-loop containing nucleoside triphosphate hydrolases"/>
    <property type="match status" value="1"/>
</dbReference>
<keyword evidence="9" id="KW-0539">Nucleus</keyword>
<comment type="subcellular location">
    <subcellularLocation>
        <location evidence="1">Nucleus</location>
    </subcellularLocation>
</comment>
<evidence type="ECO:0000256" key="4">
    <source>
        <dbReference type="ARBA" id="ARBA00022741"/>
    </source>
</evidence>
<dbReference type="Pfam" id="PF00270">
    <property type="entry name" value="DEAD"/>
    <property type="match status" value="1"/>
</dbReference>
<dbReference type="AlphaFoldDB" id="A0A1E5RMV5"/>
<evidence type="ECO:0000256" key="2">
    <source>
        <dbReference type="ARBA" id="ARBA00009334"/>
    </source>
</evidence>
<feature type="domain" description="DEAD-box RNA helicase Q" evidence="17">
    <location>
        <begin position="107"/>
        <end position="135"/>
    </location>
</feature>
<organism evidence="18 19">
    <name type="scientific">Hanseniaspora opuntiae</name>
    <dbReference type="NCBI Taxonomy" id="211096"/>
    <lineage>
        <taxon>Eukaryota</taxon>
        <taxon>Fungi</taxon>
        <taxon>Dikarya</taxon>
        <taxon>Ascomycota</taxon>
        <taxon>Saccharomycotina</taxon>
        <taxon>Saccharomycetes</taxon>
        <taxon>Saccharomycodales</taxon>
        <taxon>Saccharomycodaceae</taxon>
        <taxon>Hanseniaspora</taxon>
    </lineage>
</organism>
<evidence type="ECO:0000256" key="6">
    <source>
        <dbReference type="ARBA" id="ARBA00022806"/>
    </source>
</evidence>
<dbReference type="InterPro" id="IPR011545">
    <property type="entry name" value="DEAD/DEAH_box_helicase_dom"/>
</dbReference>
<feature type="domain" description="Helicase C-terminal" evidence="16">
    <location>
        <begin position="345"/>
        <end position="492"/>
    </location>
</feature>
<evidence type="ECO:0000256" key="10">
    <source>
        <dbReference type="ARBA" id="ARBA00039329"/>
    </source>
</evidence>
<evidence type="ECO:0000259" key="17">
    <source>
        <dbReference type="PROSITE" id="PS51195"/>
    </source>
</evidence>
<evidence type="ECO:0000256" key="8">
    <source>
        <dbReference type="ARBA" id="ARBA00023161"/>
    </source>
</evidence>
<dbReference type="PROSITE" id="PS51195">
    <property type="entry name" value="Q_MOTIF"/>
    <property type="match status" value="1"/>
</dbReference>
<dbReference type="GO" id="GO:0005634">
    <property type="term" value="C:nucleus"/>
    <property type="evidence" value="ECO:0007669"/>
    <property type="project" value="UniProtKB-SubCell"/>
</dbReference>
<dbReference type="Gene3D" id="3.40.50.300">
    <property type="entry name" value="P-loop containing nucleotide triphosphate hydrolases"/>
    <property type="match status" value="2"/>
</dbReference>
<evidence type="ECO:0000256" key="11">
    <source>
        <dbReference type="ARBA" id="ARBA00039605"/>
    </source>
</evidence>
<dbReference type="EMBL" id="LPNL01000004">
    <property type="protein sequence ID" value="OEJ88226.1"/>
    <property type="molecule type" value="Genomic_DNA"/>
</dbReference>
<dbReference type="InterPro" id="IPR014014">
    <property type="entry name" value="RNA_helicase_DEAD_Q_motif"/>
</dbReference>
<keyword evidence="5 13" id="KW-0378">Hydrolase</keyword>
<dbReference type="FunFam" id="3.40.50.300:FF:000079">
    <property type="entry name" value="probable ATP-dependent RNA helicase DDX17"/>
    <property type="match status" value="1"/>
</dbReference>
<dbReference type="Pfam" id="PF00271">
    <property type="entry name" value="Helicase_C"/>
    <property type="match status" value="1"/>
</dbReference>
<dbReference type="SMART" id="SM00490">
    <property type="entry name" value="HELICc"/>
    <property type="match status" value="1"/>
</dbReference>
<dbReference type="CDD" id="cd17966">
    <property type="entry name" value="DEADc_DDX5_DDX17"/>
    <property type="match status" value="1"/>
</dbReference>
<evidence type="ECO:0000256" key="7">
    <source>
        <dbReference type="ARBA" id="ARBA00022840"/>
    </source>
</evidence>
<dbReference type="PROSITE" id="PS51194">
    <property type="entry name" value="HELICASE_CTER"/>
    <property type="match status" value="1"/>
</dbReference>
<accession>A0A1E5RMV5</accession>
<dbReference type="PROSITE" id="PS51192">
    <property type="entry name" value="HELICASE_ATP_BIND_1"/>
    <property type="match status" value="1"/>
</dbReference>
<dbReference type="FunFam" id="3.40.50.300:FF:000008">
    <property type="entry name" value="ATP-dependent RNA helicase RhlB"/>
    <property type="match status" value="1"/>
</dbReference>
<feature type="domain" description="Helicase ATP-binding" evidence="15">
    <location>
        <begin position="138"/>
        <end position="312"/>
    </location>
</feature>
<keyword evidence="7 13" id="KW-0067">ATP-binding</keyword>
<dbReference type="InterPro" id="IPR014001">
    <property type="entry name" value="Helicase_ATP-bd"/>
</dbReference>
<dbReference type="GO" id="GO:0005524">
    <property type="term" value="F:ATP binding"/>
    <property type="evidence" value="ECO:0007669"/>
    <property type="project" value="UniProtKB-KW"/>
</dbReference>
<dbReference type="OrthoDB" id="196131at2759"/>
<dbReference type="GO" id="GO:0016787">
    <property type="term" value="F:hydrolase activity"/>
    <property type="evidence" value="ECO:0007669"/>
    <property type="project" value="UniProtKB-KW"/>
</dbReference>
<dbReference type="EC" id="3.6.4.13" evidence="3"/>
<comment type="similarity">
    <text evidence="2">Belongs to the DEAD box helicase family. DDX5/DBP2 subfamily.</text>
</comment>
<evidence type="ECO:0000259" key="15">
    <source>
        <dbReference type="PROSITE" id="PS51192"/>
    </source>
</evidence>
<evidence type="ECO:0000256" key="1">
    <source>
        <dbReference type="ARBA" id="ARBA00004123"/>
    </source>
</evidence>
<feature type="compositionally biased region" description="Basic and acidic residues" evidence="14">
    <location>
        <begin position="32"/>
        <end position="45"/>
    </location>
</feature>
<feature type="region of interest" description="Disordered" evidence="14">
    <location>
        <begin position="1"/>
        <end position="54"/>
    </location>
</feature>
<reference evidence="19" key="1">
    <citation type="journal article" date="2016" name="Genome Announc.">
        <title>Genome sequences of three species of Hanseniaspora isolated from spontaneous wine fermentations.</title>
        <authorList>
            <person name="Sternes P.R."/>
            <person name="Lee D."/>
            <person name="Kutyna D.R."/>
            <person name="Borneman A.R."/>
        </authorList>
    </citation>
    <scope>NUCLEOTIDE SEQUENCE [LARGE SCALE GENOMIC DNA]</scope>
    <source>
        <strain evidence="19">AWRI3578</strain>
    </source>
</reference>
<comment type="caution">
    <text evidence="18">The sequence shown here is derived from an EMBL/GenBank/DDBJ whole genome shotgun (WGS) entry which is preliminary data.</text>
</comment>
<evidence type="ECO:0000313" key="19">
    <source>
        <dbReference type="Proteomes" id="UP000095605"/>
    </source>
</evidence>
<evidence type="ECO:0000256" key="14">
    <source>
        <dbReference type="SAM" id="MobiDB-lite"/>
    </source>
</evidence>
<evidence type="ECO:0000256" key="9">
    <source>
        <dbReference type="ARBA" id="ARBA00023242"/>
    </source>
</evidence>
<feature type="compositionally biased region" description="Gly residues" evidence="14">
    <location>
        <begin position="21"/>
        <end position="31"/>
    </location>
</feature>
<keyword evidence="4 13" id="KW-0547">Nucleotide-binding</keyword>
<dbReference type="Proteomes" id="UP000095605">
    <property type="component" value="Unassembled WGS sequence"/>
</dbReference>
<feature type="short sequence motif" description="Q motif" evidence="12">
    <location>
        <begin position="107"/>
        <end position="135"/>
    </location>
</feature>
<dbReference type="CDD" id="cd18787">
    <property type="entry name" value="SF2_C_DEAD"/>
    <property type="match status" value="1"/>
</dbReference>
<protein>
    <recommendedName>
        <fullName evidence="10">ATP-dependent RNA helicase DBP2</fullName>
        <ecNumber evidence="3">3.6.4.13</ecNumber>
    </recommendedName>
    <alternativeName>
        <fullName evidence="11">ATP-dependent RNA helicase dbp2</fullName>
    </alternativeName>
</protein>
<dbReference type="GO" id="GO:0003724">
    <property type="term" value="F:RNA helicase activity"/>
    <property type="evidence" value="ECO:0007669"/>
    <property type="project" value="UniProtKB-EC"/>
</dbReference>
<proteinExistence type="inferred from homology"/>